<evidence type="ECO:0000256" key="1">
    <source>
        <dbReference type="ARBA" id="ARBA00004141"/>
    </source>
</evidence>
<name>A0A3B1CUE1_9ZZZZ</name>
<dbReference type="InterPro" id="IPR001626">
    <property type="entry name" value="ABC_TroCD"/>
</dbReference>
<comment type="subcellular location">
    <subcellularLocation>
        <location evidence="1">Membrane</location>
        <topology evidence="1">Multi-pass membrane protein</topology>
    </subcellularLocation>
</comment>
<keyword evidence="5 6" id="KW-0472">Membrane</keyword>
<gene>
    <name evidence="7" type="ORF">MNBD_NITROSPIRAE01-456</name>
</gene>
<dbReference type="AlphaFoldDB" id="A0A3B1CUE1"/>
<evidence type="ECO:0000256" key="4">
    <source>
        <dbReference type="ARBA" id="ARBA00022989"/>
    </source>
</evidence>
<dbReference type="CDD" id="cd06550">
    <property type="entry name" value="TM_ABC_iron-siderophores_like"/>
    <property type="match status" value="1"/>
</dbReference>
<feature type="transmembrane region" description="Helical" evidence="6">
    <location>
        <begin position="180"/>
        <end position="207"/>
    </location>
</feature>
<proteinExistence type="inferred from homology"/>
<feature type="transmembrane region" description="Helical" evidence="6">
    <location>
        <begin position="45"/>
        <end position="69"/>
    </location>
</feature>
<keyword evidence="3 6" id="KW-0812">Transmembrane</keyword>
<keyword evidence="4 6" id="KW-1133">Transmembrane helix</keyword>
<evidence type="ECO:0000313" key="7">
    <source>
        <dbReference type="EMBL" id="VAX27598.1"/>
    </source>
</evidence>
<dbReference type="SUPFAM" id="SSF81345">
    <property type="entry name" value="ABC transporter involved in vitamin B12 uptake, BtuC"/>
    <property type="match status" value="1"/>
</dbReference>
<dbReference type="Gene3D" id="1.10.3470.10">
    <property type="entry name" value="ABC transporter involved in vitamin B12 uptake, BtuC"/>
    <property type="match status" value="1"/>
</dbReference>
<dbReference type="PANTHER" id="PTHR30477">
    <property type="entry name" value="ABC-TRANSPORTER METAL-BINDING PROTEIN"/>
    <property type="match status" value="1"/>
</dbReference>
<evidence type="ECO:0000256" key="3">
    <source>
        <dbReference type="ARBA" id="ARBA00022692"/>
    </source>
</evidence>
<sequence length="275" mass="29733">MLEFLSYGFMQRAFLASLLIALVCSTIGVFAVLRGITFIGAGTAHAAFAGVCFAFLAGIPPFPMAVTFGLSTVWVTNYVQEKGKMNPDVPIGVFYTFTMALAILFIGLMEGYRPEVFAYLFGSILSVSPSDLVVILILSVGILLIMLLFFKEFHFISFDQEMAEASGIPAKRLNFLLLNLISLAVVIALKAVGAILVFALLVIPAAAAQQWAKNMRSMMIYSALIGVGASWAGVLFSYWFDVPSGATIVLIAAAIFLFSVLFSGKRRGSIRIKGY</sequence>
<dbReference type="InterPro" id="IPR037294">
    <property type="entry name" value="ABC_BtuC-like"/>
</dbReference>
<evidence type="ECO:0000256" key="6">
    <source>
        <dbReference type="SAM" id="Phobius"/>
    </source>
</evidence>
<feature type="transmembrane region" description="Helical" evidence="6">
    <location>
        <begin position="219"/>
        <end position="240"/>
    </location>
</feature>
<comment type="similarity">
    <text evidence="2">Belongs to the ABC-3 integral membrane protein family.</text>
</comment>
<organism evidence="7">
    <name type="scientific">hydrothermal vent metagenome</name>
    <dbReference type="NCBI Taxonomy" id="652676"/>
    <lineage>
        <taxon>unclassified sequences</taxon>
        <taxon>metagenomes</taxon>
        <taxon>ecological metagenomes</taxon>
    </lineage>
</organism>
<feature type="transmembrane region" description="Helical" evidence="6">
    <location>
        <begin position="12"/>
        <end position="33"/>
    </location>
</feature>
<dbReference type="PANTHER" id="PTHR30477:SF0">
    <property type="entry name" value="METAL TRANSPORT SYSTEM MEMBRANE PROTEIN TM_0125-RELATED"/>
    <property type="match status" value="1"/>
</dbReference>
<feature type="transmembrane region" description="Helical" evidence="6">
    <location>
        <begin position="116"/>
        <end position="149"/>
    </location>
</feature>
<dbReference type="GO" id="GO:0055085">
    <property type="term" value="P:transmembrane transport"/>
    <property type="evidence" value="ECO:0007669"/>
    <property type="project" value="InterPro"/>
</dbReference>
<dbReference type="GO" id="GO:0043190">
    <property type="term" value="C:ATP-binding cassette (ABC) transporter complex"/>
    <property type="evidence" value="ECO:0007669"/>
    <property type="project" value="InterPro"/>
</dbReference>
<dbReference type="GO" id="GO:0010043">
    <property type="term" value="P:response to zinc ion"/>
    <property type="evidence" value="ECO:0007669"/>
    <property type="project" value="TreeGrafter"/>
</dbReference>
<evidence type="ECO:0000256" key="2">
    <source>
        <dbReference type="ARBA" id="ARBA00008034"/>
    </source>
</evidence>
<reference evidence="7" key="1">
    <citation type="submission" date="2018-06" db="EMBL/GenBank/DDBJ databases">
        <authorList>
            <person name="Zhirakovskaya E."/>
        </authorList>
    </citation>
    <scope>NUCLEOTIDE SEQUENCE</scope>
</reference>
<evidence type="ECO:0000256" key="5">
    <source>
        <dbReference type="ARBA" id="ARBA00023136"/>
    </source>
</evidence>
<dbReference type="Pfam" id="PF00950">
    <property type="entry name" value="ABC-3"/>
    <property type="match status" value="1"/>
</dbReference>
<feature type="transmembrane region" description="Helical" evidence="6">
    <location>
        <begin position="246"/>
        <end position="264"/>
    </location>
</feature>
<dbReference type="EMBL" id="UOGF01000031">
    <property type="protein sequence ID" value="VAX27598.1"/>
    <property type="molecule type" value="Genomic_DNA"/>
</dbReference>
<feature type="transmembrane region" description="Helical" evidence="6">
    <location>
        <begin position="89"/>
        <end position="109"/>
    </location>
</feature>
<protein>
    <submittedName>
        <fullName evidence="7">Zinc ABC transporter, inner membrane permease protein ZnuB</fullName>
    </submittedName>
</protein>
<accession>A0A3B1CUE1</accession>